<dbReference type="OrthoDB" id="3333926at2"/>
<dbReference type="Gene3D" id="2.130.10.10">
    <property type="entry name" value="YVTN repeat-like/Quinoprotein amine dehydrogenase"/>
    <property type="match status" value="2"/>
</dbReference>
<keyword evidence="7" id="KW-0812">Transmembrane</keyword>
<dbReference type="SUPFAM" id="SSF50998">
    <property type="entry name" value="Quinoprotein alcohol dehydrogenase-like"/>
    <property type="match status" value="1"/>
</dbReference>
<dbReference type="RefSeq" id="WP_106127431.1">
    <property type="nucleotide sequence ID" value="NZ_PVZG01000007.1"/>
</dbReference>
<keyword evidence="5" id="KW-0143">Chaperone</keyword>
<evidence type="ECO:0000313" key="9">
    <source>
        <dbReference type="Proteomes" id="UP000239209"/>
    </source>
</evidence>
<name>A0A2T0S5Z6_9ACTN</name>
<comment type="caution">
    <text evidence="8">The sequence shown here is derived from an EMBL/GenBank/DDBJ whole genome shotgun (WGS) entry which is preliminary data.</text>
</comment>
<dbReference type="Proteomes" id="UP000239209">
    <property type="component" value="Unassembled WGS sequence"/>
</dbReference>
<evidence type="ECO:0000256" key="3">
    <source>
        <dbReference type="ARBA" id="ARBA00022840"/>
    </source>
</evidence>
<evidence type="ECO:0000313" key="8">
    <source>
        <dbReference type="EMBL" id="PRY28830.1"/>
    </source>
</evidence>
<protein>
    <submittedName>
        <fullName evidence="8">Putative pyrroloquinoline-quinone binding quinoprotein</fullName>
    </submittedName>
</protein>
<feature type="transmembrane region" description="Helical" evidence="7">
    <location>
        <begin position="582"/>
        <end position="607"/>
    </location>
</feature>
<dbReference type="Pfam" id="PF00012">
    <property type="entry name" value="HSP70"/>
    <property type="match status" value="1"/>
</dbReference>
<dbReference type="PANTHER" id="PTHR42749:SF1">
    <property type="entry name" value="CELL SHAPE-DETERMINING PROTEIN MREB"/>
    <property type="match status" value="1"/>
</dbReference>
<feature type="region of interest" description="Disordered" evidence="6">
    <location>
        <begin position="391"/>
        <end position="484"/>
    </location>
</feature>
<feature type="compositionally biased region" description="Low complexity" evidence="6">
    <location>
        <begin position="405"/>
        <end position="461"/>
    </location>
</feature>
<evidence type="ECO:0000256" key="7">
    <source>
        <dbReference type="SAM" id="Phobius"/>
    </source>
</evidence>
<evidence type="ECO:0000256" key="6">
    <source>
        <dbReference type="SAM" id="MobiDB-lite"/>
    </source>
</evidence>
<proteinExistence type="inferred from homology"/>
<feature type="region of interest" description="Disordered" evidence="6">
    <location>
        <begin position="354"/>
        <end position="377"/>
    </location>
</feature>
<dbReference type="InterPro" id="IPR015943">
    <property type="entry name" value="WD40/YVTN_repeat-like_dom_sf"/>
</dbReference>
<evidence type="ECO:0000256" key="5">
    <source>
        <dbReference type="ARBA" id="ARBA00023186"/>
    </source>
</evidence>
<evidence type="ECO:0000256" key="2">
    <source>
        <dbReference type="ARBA" id="ARBA00022741"/>
    </source>
</evidence>
<dbReference type="InterPro" id="IPR018181">
    <property type="entry name" value="Heat_shock_70_CS"/>
</dbReference>
<feature type="region of interest" description="Disordered" evidence="6">
    <location>
        <begin position="547"/>
        <end position="566"/>
    </location>
</feature>
<accession>A0A2T0S5Z6</accession>
<gene>
    <name evidence="8" type="ORF">CLV70_107135</name>
</gene>
<dbReference type="AlphaFoldDB" id="A0A2T0S5Z6"/>
<feature type="compositionally biased region" description="Low complexity" evidence="6">
    <location>
        <begin position="516"/>
        <end position="528"/>
    </location>
</feature>
<dbReference type="PANTHER" id="PTHR42749">
    <property type="entry name" value="CELL SHAPE-DETERMINING PROTEIN MREB"/>
    <property type="match status" value="1"/>
</dbReference>
<dbReference type="InterPro" id="IPR013126">
    <property type="entry name" value="Hsp_70_fam"/>
</dbReference>
<feature type="region of interest" description="Disordered" evidence="6">
    <location>
        <begin position="510"/>
        <end position="542"/>
    </location>
</feature>
<dbReference type="Gene3D" id="3.30.420.40">
    <property type="match status" value="2"/>
</dbReference>
<feature type="compositionally biased region" description="Basic and acidic residues" evidence="6">
    <location>
        <begin position="529"/>
        <end position="538"/>
    </location>
</feature>
<keyword evidence="7" id="KW-1133">Transmembrane helix</keyword>
<keyword evidence="3" id="KW-0067">ATP-binding</keyword>
<organism evidence="8 9">
    <name type="scientific">Pseudosporangium ferrugineum</name>
    <dbReference type="NCBI Taxonomy" id="439699"/>
    <lineage>
        <taxon>Bacteria</taxon>
        <taxon>Bacillati</taxon>
        <taxon>Actinomycetota</taxon>
        <taxon>Actinomycetes</taxon>
        <taxon>Micromonosporales</taxon>
        <taxon>Micromonosporaceae</taxon>
        <taxon>Pseudosporangium</taxon>
    </lineage>
</organism>
<dbReference type="GO" id="GO:0005524">
    <property type="term" value="F:ATP binding"/>
    <property type="evidence" value="ECO:0007669"/>
    <property type="project" value="UniProtKB-KW"/>
</dbReference>
<dbReference type="PROSITE" id="PS01036">
    <property type="entry name" value="HSP70_3"/>
    <property type="match status" value="1"/>
</dbReference>
<dbReference type="InterPro" id="IPR043129">
    <property type="entry name" value="ATPase_NBD"/>
</dbReference>
<keyword evidence="7" id="KW-0472">Membrane</keyword>
<dbReference type="InterPro" id="IPR011047">
    <property type="entry name" value="Quinoprotein_ADH-like_sf"/>
</dbReference>
<keyword evidence="4" id="KW-0346">Stress response</keyword>
<evidence type="ECO:0000256" key="1">
    <source>
        <dbReference type="ARBA" id="ARBA00007381"/>
    </source>
</evidence>
<comment type="similarity">
    <text evidence="1">Belongs to the heat shock protein 70 family.</text>
</comment>
<keyword evidence="9" id="KW-1185">Reference proteome</keyword>
<dbReference type="Gene3D" id="3.90.640.10">
    <property type="entry name" value="Actin, Chain A, domain 4"/>
    <property type="match status" value="1"/>
</dbReference>
<reference evidence="8 9" key="1">
    <citation type="submission" date="2018-03" db="EMBL/GenBank/DDBJ databases">
        <title>Genomic Encyclopedia of Archaeal and Bacterial Type Strains, Phase II (KMG-II): from individual species to whole genera.</title>
        <authorList>
            <person name="Goeker M."/>
        </authorList>
    </citation>
    <scope>NUCLEOTIDE SEQUENCE [LARGE SCALE GENOMIC DNA]</scope>
    <source>
        <strain evidence="8 9">DSM 45348</strain>
    </source>
</reference>
<dbReference type="GO" id="GO:0140662">
    <property type="term" value="F:ATP-dependent protein folding chaperone"/>
    <property type="evidence" value="ECO:0007669"/>
    <property type="project" value="InterPro"/>
</dbReference>
<keyword evidence="2" id="KW-0547">Nucleotide-binding</keyword>
<evidence type="ECO:0000256" key="4">
    <source>
        <dbReference type="ARBA" id="ARBA00023016"/>
    </source>
</evidence>
<sequence>MLGVDLGTSHTVAMLRWADGRVRPLLFDGRPLLPSAVYRDTAGRLHVGQDAVRLGYADPARLEPNPKRHVDAASVLLGDAEVPVPEMFAALLDAVAREAVATAGQLPPAVVTYPAAWGAGRRDVLVQALALAGWPSSTRLVPEPVAAARYFAEVLRRPVPVGAPLAVFDFGGGTLDIAVVRNEGAGPDGRARFEVVASGGLDDLGGLDIDAALVAHLGMTLATSEPAAWSALREPVTLAQWRARRQFWDDVRGAKEMLSRAAQAPVAVPGVEHAVHLTRDELEMVTAPLIRRGVAEAGTVVKAAGLTPADLAGLFLVGGSSRVPLVARLLHSELGVAPTVLEQPELPVAEGALPAAESAVEREPGAAESKNVTPAAPLRAAAVEPLVDTMAHSGPATEPALHTEAAGPPTAASGPPTEAGGPPTGAVTAAGGPPTATAAAGKPGPFTEAFGPPTAAAGPPTAAAPPPAPAGTEPEPQYGEPVDPWATGEAAALAAAHGEPFVLPTSGVPASPAPVSPSAEPWLASAHSADARAAHPAEGRVASPAEPWLASAHPGDGRGGPGGAPLPVGAGGKLPAYRRKGLWIVAAATVVVLGIAATAVVLLWPGYSALNYQPLSEPRRVASAVPVTSAFSAAALRADRAYFASADENGQLGVVAADAGSGATLWTSREAGVAPRWEFFFTLPHAVVAVTDTDSDTSSRRAVFLDPGSGRKLWERRIGSNDSLLFAGDIAVFVDRTESRVVGLKVRDGGKVAWEIRSPKSAYGQSATKVVTATTPDDLAGAATTGGVPFAEPEEDDQRLVQIGADRSARVVDARSGDVVAGPRQSVADPGDEAIAHNGRLIVAESGDARRIVAYDLPKMGEPRVPYTAPENSQLEHLTACGDDRVCFVQKAGYDSKSARVVAVDVAKGGVLWSRAVAEADNLVPVGEAVLAAQNTSPRQVSLLDAGGAVKWTRAGAAGRLDGGNLLLFSKALSTSPDDPALSGEHVGDAAVPLGSLAGVRSATCAWDQKHLACVAEQDFVLHTFAS</sequence>
<dbReference type="EMBL" id="PVZG01000007">
    <property type="protein sequence ID" value="PRY28830.1"/>
    <property type="molecule type" value="Genomic_DNA"/>
</dbReference>
<dbReference type="SUPFAM" id="SSF53067">
    <property type="entry name" value="Actin-like ATPase domain"/>
    <property type="match status" value="2"/>
</dbReference>